<dbReference type="GO" id="GO:0030288">
    <property type="term" value="C:outer membrane-bounded periplasmic space"/>
    <property type="evidence" value="ECO:0007669"/>
    <property type="project" value="InterPro"/>
</dbReference>
<dbReference type="GO" id="GO:0016020">
    <property type="term" value="C:membrane"/>
    <property type="evidence" value="ECO:0007669"/>
    <property type="project" value="InterPro"/>
</dbReference>
<gene>
    <name evidence="12" type="ORF">CLR69_07135</name>
</gene>
<dbReference type="InterPro" id="IPR005768">
    <property type="entry name" value="Lys_Arg_Orn-bd"/>
</dbReference>
<evidence type="ECO:0000259" key="11">
    <source>
        <dbReference type="SMART" id="SM00079"/>
    </source>
</evidence>
<organism evidence="12 13">
    <name type="scientific">Pectobacterium zantedeschiae</name>
    <dbReference type="NCBI Taxonomy" id="2034769"/>
    <lineage>
        <taxon>Bacteria</taxon>
        <taxon>Pseudomonadati</taxon>
        <taxon>Pseudomonadota</taxon>
        <taxon>Gammaproteobacteria</taxon>
        <taxon>Enterobacterales</taxon>
        <taxon>Pectobacteriaceae</taxon>
        <taxon>Pectobacterium</taxon>
    </lineage>
</organism>
<dbReference type="NCBIfam" id="NF011583">
    <property type="entry name" value="PRK15007.1"/>
    <property type="match status" value="1"/>
</dbReference>
<dbReference type="PROSITE" id="PS01039">
    <property type="entry name" value="SBP_BACTERIAL_3"/>
    <property type="match status" value="1"/>
</dbReference>
<dbReference type="GO" id="GO:0006865">
    <property type="term" value="P:amino acid transport"/>
    <property type="evidence" value="ECO:0007669"/>
    <property type="project" value="UniProtKB-KW"/>
</dbReference>
<evidence type="ECO:0000256" key="8">
    <source>
        <dbReference type="RuleBase" id="RU003744"/>
    </source>
</evidence>
<evidence type="ECO:0000256" key="6">
    <source>
        <dbReference type="ARBA" id="ARBA00022970"/>
    </source>
</evidence>
<accession>A0A9X8JJN9</accession>
<dbReference type="Proteomes" id="UP001138460">
    <property type="component" value="Unassembled WGS sequence"/>
</dbReference>
<dbReference type="GO" id="GO:0015276">
    <property type="term" value="F:ligand-gated monoatomic ion channel activity"/>
    <property type="evidence" value="ECO:0007669"/>
    <property type="project" value="InterPro"/>
</dbReference>
<dbReference type="Pfam" id="PF00497">
    <property type="entry name" value="SBP_bac_3"/>
    <property type="match status" value="1"/>
</dbReference>
<proteinExistence type="inferred from homology"/>
<evidence type="ECO:0000256" key="4">
    <source>
        <dbReference type="ARBA" id="ARBA00022729"/>
    </source>
</evidence>
<dbReference type="SUPFAM" id="SSF53850">
    <property type="entry name" value="Periplasmic binding protein-like II"/>
    <property type="match status" value="1"/>
</dbReference>
<comment type="caution">
    <text evidence="12">The sequence shown here is derived from an EMBL/GenBank/DDBJ whole genome shotgun (WGS) entry which is preliminary data.</text>
</comment>
<dbReference type="PANTHER" id="PTHR35936:SF20">
    <property type="entry name" value="ABC TRANSPORTER ARGININE-BINDING PROTEIN 2-RELATED"/>
    <property type="match status" value="1"/>
</dbReference>
<dbReference type="InterPro" id="IPR001320">
    <property type="entry name" value="Iontro_rcpt_C"/>
</dbReference>
<evidence type="ECO:0000256" key="9">
    <source>
        <dbReference type="SAM" id="SignalP"/>
    </source>
</evidence>
<keyword evidence="6" id="KW-0029">Amino-acid transport</keyword>
<protein>
    <submittedName>
        <fullName evidence="12">Arginine ABC transporter substrate-binding protein</fullName>
    </submittedName>
</protein>
<evidence type="ECO:0000256" key="1">
    <source>
        <dbReference type="ARBA" id="ARBA00004418"/>
    </source>
</evidence>
<dbReference type="PANTHER" id="PTHR35936">
    <property type="entry name" value="MEMBRANE-BOUND LYTIC MUREIN TRANSGLYCOSYLASE F"/>
    <property type="match status" value="1"/>
</dbReference>
<reference evidence="12 13" key="1">
    <citation type="journal article" date="2018" name="Syst. Appl. Microbiol.">
        <title>Pectobacterium zantedeschiae sp. nov. a new species of a soft rot pathogen isolated from Calla lily (Zantedeschia spp.).</title>
        <authorList>
            <person name="Waleron M."/>
            <person name="Misztak A."/>
            <person name="Waleron M."/>
            <person name="Franczuk M."/>
            <person name="Jonca J."/>
            <person name="Wielgomas B."/>
            <person name="Mikicinski A."/>
            <person name="Popovic T."/>
            <person name="Waleron K."/>
        </authorList>
    </citation>
    <scope>NUCLEOTIDE SEQUENCE [LARGE SCALE GENOMIC DNA]</scope>
    <source>
        <strain evidence="12 13">9M</strain>
    </source>
</reference>
<dbReference type="InterPro" id="IPR001638">
    <property type="entry name" value="Solute-binding_3/MltF_N"/>
</dbReference>
<evidence type="ECO:0000256" key="5">
    <source>
        <dbReference type="ARBA" id="ARBA00022764"/>
    </source>
</evidence>
<evidence type="ECO:0000313" key="13">
    <source>
        <dbReference type="Proteomes" id="UP001138460"/>
    </source>
</evidence>
<dbReference type="FunFam" id="3.40.190.10:FF:000014">
    <property type="entry name" value="Arginine ABC transporter substrate-binding protein"/>
    <property type="match status" value="1"/>
</dbReference>
<feature type="chain" id="PRO_5040786314" evidence="9">
    <location>
        <begin position="21"/>
        <end position="244"/>
    </location>
</feature>
<keyword evidence="4 9" id="KW-0732">Signal</keyword>
<keyword evidence="5" id="KW-0574">Periplasm</keyword>
<sequence>MKKLIVAALFAVGAAASANAADTIRFATEASYPPFEFVDANNQIQGFDIDLANALCKEMQANCTFSNQAFDSLIPGLKFRRFEAVIAGMDITPERQQQVSFTQPYYDNAALFIAQKGKVADVAALKGKRVGVQNGTTHQKYLMEKYSDINTVPYDSYQNAVLDLKNGRLDAVFGDTAVVNEWLKQNDTLASVGQNVTDKDYFGVGLGIAVRQNNDELLKKFNDALNKIKQDGTYETIYKKWFQQ</sequence>
<feature type="domain" description="Solute-binding protein family 3/N-terminal" evidence="10">
    <location>
        <begin position="23"/>
        <end position="242"/>
    </location>
</feature>
<evidence type="ECO:0000256" key="7">
    <source>
        <dbReference type="ARBA" id="ARBA00063465"/>
    </source>
</evidence>
<dbReference type="SMART" id="SM00079">
    <property type="entry name" value="PBPe"/>
    <property type="match status" value="1"/>
</dbReference>
<dbReference type="NCBIfam" id="TIGR01096">
    <property type="entry name" value="3A0103s03R"/>
    <property type="match status" value="1"/>
</dbReference>
<dbReference type="CDD" id="cd13700">
    <property type="entry name" value="PBP2_Arg_STM4351"/>
    <property type="match status" value="1"/>
</dbReference>
<evidence type="ECO:0000256" key="2">
    <source>
        <dbReference type="ARBA" id="ARBA00010333"/>
    </source>
</evidence>
<feature type="signal peptide" evidence="9">
    <location>
        <begin position="1"/>
        <end position="20"/>
    </location>
</feature>
<comment type="similarity">
    <text evidence="2 8">Belongs to the bacterial solute-binding protein 3 family.</text>
</comment>
<comment type="subunit">
    <text evidence="7">The complex is composed of two ATP-binding proteins (ArtP), two transmembrane proteins (ArtM and ArtQ) and two solute-binding proteins (ArtJ and ArtI).</text>
</comment>
<dbReference type="EMBL" id="NWTM01000001">
    <property type="protein sequence ID" value="RYC44775.1"/>
    <property type="molecule type" value="Genomic_DNA"/>
</dbReference>
<feature type="domain" description="Ionotropic glutamate receptor C-terminal" evidence="11">
    <location>
        <begin position="23"/>
        <end position="244"/>
    </location>
</feature>
<comment type="subcellular location">
    <subcellularLocation>
        <location evidence="1">Periplasm</location>
    </subcellularLocation>
</comment>
<evidence type="ECO:0000256" key="3">
    <source>
        <dbReference type="ARBA" id="ARBA00022448"/>
    </source>
</evidence>
<keyword evidence="13" id="KW-1185">Reference proteome</keyword>
<dbReference type="RefSeq" id="WP_129711463.1">
    <property type="nucleotide sequence ID" value="NZ_JBEHFA010000003.1"/>
</dbReference>
<dbReference type="AlphaFoldDB" id="A0A9X8JJN9"/>
<evidence type="ECO:0000259" key="10">
    <source>
        <dbReference type="SMART" id="SM00062"/>
    </source>
</evidence>
<name>A0A9X8JJN9_9GAMM</name>
<dbReference type="Gene3D" id="3.40.190.10">
    <property type="entry name" value="Periplasmic binding protein-like II"/>
    <property type="match status" value="2"/>
</dbReference>
<dbReference type="OrthoDB" id="9768183at2"/>
<dbReference type="InterPro" id="IPR018313">
    <property type="entry name" value="SBP_3_CS"/>
</dbReference>
<keyword evidence="3" id="KW-0813">Transport</keyword>
<evidence type="ECO:0000313" key="12">
    <source>
        <dbReference type="EMBL" id="RYC44775.1"/>
    </source>
</evidence>
<dbReference type="SMART" id="SM00062">
    <property type="entry name" value="PBPb"/>
    <property type="match status" value="1"/>
</dbReference>